<comment type="subcellular location">
    <subcellularLocation>
        <location evidence="1">Nucleus</location>
    </subcellularLocation>
</comment>
<evidence type="ECO:0000256" key="8">
    <source>
        <dbReference type="SAM" id="MobiDB-lite"/>
    </source>
</evidence>
<dbReference type="Pfam" id="PF00172">
    <property type="entry name" value="Zn_clus"/>
    <property type="match status" value="1"/>
</dbReference>
<dbReference type="RefSeq" id="XP_013257347.1">
    <property type="nucleotide sequence ID" value="XM_013401893.1"/>
</dbReference>
<dbReference type="EMBL" id="AMGV01000009">
    <property type="protein sequence ID" value="KEF54757.1"/>
    <property type="molecule type" value="Genomic_DNA"/>
</dbReference>
<dbReference type="VEuPathDB" id="FungiDB:A1O9_09199"/>
<dbReference type="SMART" id="SM00066">
    <property type="entry name" value="GAL4"/>
    <property type="match status" value="1"/>
</dbReference>
<dbReference type="GO" id="GO:0006351">
    <property type="term" value="P:DNA-templated transcription"/>
    <property type="evidence" value="ECO:0007669"/>
    <property type="project" value="InterPro"/>
</dbReference>
<evidence type="ECO:0000256" key="9">
    <source>
        <dbReference type="SAM" id="Phobius"/>
    </source>
</evidence>
<dbReference type="CDD" id="cd12148">
    <property type="entry name" value="fungal_TF_MHR"/>
    <property type="match status" value="1"/>
</dbReference>
<dbReference type="HOGENOM" id="CLU_010084_2_0_1"/>
<dbReference type="InterPro" id="IPR007219">
    <property type="entry name" value="XnlR_reg_dom"/>
</dbReference>
<name>A0A072P4Y5_9EURO</name>
<sequence>MQEEYDSQTGSPGSSKRRRYSRVSRACNECRVRKVRCNGRQPCEPCEDFERHCTFTSTKGQRVAGAPRTKILEDRLRRARNLITKFQSQNPSSHLNAEVKGIFDSPPASPSSASDTATGVTDGSHGEYLENMLIGKGLLLLNQKSSTYYGATSGLSFLQKTLQLFSQNSPRHGSVSPERPQSTLSSLFESPPWDMQIRQMGPWSPENLPSRRTALELLETYFGDVFLLLQFMHEPTFRQQVDRIYDLDLINFEELEHDFLPLFHSVMALGYLFSQKMHQNYGCKGALHQAMCHFICARRLLELDRDRGILGLQALICLALFSISTSRLATAQTLIALAVSTCMRMGLHSQTSCSGLTPLSKQVRIRAFWTVVKLDIYSSIELGLPVLIDLTYVDQIKPSGLCRDYSKEEIGGFVSITSRRIFAASAQYLELLMILRKVVKMFFPKTDEEADKSNLSKNLAVSHATIDEIKEEFKTWREGLADALGPSEGSDTHSSIIYELEMVHNYGHTFLYRPFLHYLTKTKNESPLDARLLQCATSCVKISRFTVIRSEEFLSQGLLAPASWQSIYIVFLSIVTLIYFLVTQHGNREYMAIRKEAERGIRLLHATSCLDTGSPRYLDALRV</sequence>
<keyword evidence="9" id="KW-0812">Transmembrane</keyword>
<dbReference type="OrthoDB" id="422427at2759"/>
<dbReference type="InterPro" id="IPR051711">
    <property type="entry name" value="Stress_Response_Reg"/>
</dbReference>
<evidence type="ECO:0000313" key="12">
    <source>
        <dbReference type="Proteomes" id="UP000027920"/>
    </source>
</evidence>
<dbReference type="SUPFAM" id="SSF57701">
    <property type="entry name" value="Zn2/Cys6 DNA-binding domain"/>
    <property type="match status" value="1"/>
</dbReference>
<dbReference type="GO" id="GO:0045944">
    <property type="term" value="P:positive regulation of transcription by RNA polymerase II"/>
    <property type="evidence" value="ECO:0007669"/>
    <property type="project" value="TreeGrafter"/>
</dbReference>
<evidence type="ECO:0000256" key="1">
    <source>
        <dbReference type="ARBA" id="ARBA00004123"/>
    </source>
</evidence>
<dbReference type="InterPro" id="IPR036864">
    <property type="entry name" value="Zn2-C6_fun-type_DNA-bd_sf"/>
</dbReference>
<dbReference type="PROSITE" id="PS50048">
    <property type="entry name" value="ZN2_CY6_FUNGAL_2"/>
    <property type="match status" value="1"/>
</dbReference>
<protein>
    <recommendedName>
        <fullName evidence="10">Zn(2)-C6 fungal-type domain-containing protein</fullName>
    </recommendedName>
</protein>
<dbReference type="CDD" id="cd00067">
    <property type="entry name" value="GAL4"/>
    <property type="match status" value="1"/>
</dbReference>
<proteinExistence type="predicted"/>
<evidence type="ECO:0000256" key="2">
    <source>
        <dbReference type="ARBA" id="ARBA00022723"/>
    </source>
</evidence>
<accession>A0A072P4Y5</accession>
<keyword evidence="9" id="KW-1133">Transmembrane helix</keyword>
<keyword evidence="6" id="KW-0804">Transcription</keyword>
<dbReference type="Pfam" id="PF04082">
    <property type="entry name" value="Fungal_trans"/>
    <property type="match status" value="1"/>
</dbReference>
<keyword evidence="7" id="KW-0539">Nucleus</keyword>
<evidence type="ECO:0000256" key="5">
    <source>
        <dbReference type="ARBA" id="ARBA00023125"/>
    </source>
</evidence>
<keyword evidence="2" id="KW-0479">Metal-binding</keyword>
<keyword evidence="3" id="KW-0862">Zinc</keyword>
<keyword evidence="5" id="KW-0238">DNA-binding</keyword>
<dbReference type="GO" id="GO:0008270">
    <property type="term" value="F:zinc ion binding"/>
    <property type="evidence" value="ECO:0007669"/>
    <property type="project" value="InterPro"/>
</dbReference>
<evidence type="ECO:0000259" key="10">
    <source>
        <dbReference type="PROSITE" id="PS50048"/>
    </source>
</evidence>
<dbReference type="GeneID" id="25284109"/>
<feature type="non-terminal residue" evidence="11">
    <location>
        <position position="623"/>
    </location>
</feature>
<dbReference type="Proteomes" id="UP000027920">
    <property type="component" value="Unassembled WGS sequence"/>
</dbReference>
<dbReference type="GO" id="GO:0043565">
    <property type="term" value="F:sequence-specific DNA binding"/>
    <property type="evidence" value="ECO:0007669"/>
    <property type="project" value="TreeGrafter"/>
</dbReference>
<keyword evidence="9" id="KW-0472">Membrane</keyword>
<evidence type="ECO:0000256" key="3">
    <source>
        <dbReference type="ARBA" id="ARBA00022833"/>
    </source>
</evidence>
<reference evidence="11 12" key="1">
    <citation type="submission" date="2013-03" db="EMBL/GenBank/DDBJ databases">
        <title>The Genome Sequence of Exophiala aquamarina CBS 119918.</title>
        <authorList>
            <consortium name="The Broad Institute Genomics Platform"/>
            <person name="Cuomo C."/>
            <person name="de Hoog S."/>
            <person name="Gorbushina A."/>
            <person name="Walker B."/>
            <person name="Young S.K."/>
            <person name="Zeng Q."/>
            <person name="Gargeya S."/>
            <person name="Fitzgerald M."/>
            <person name="Haas B."/>
            <person name="Abouelleil A."/>
            <person name="Allen A.W."/>
            <person name="Alvarado L."/>
            <person name="Arachchi H.M."/>
            <person name="Berlin A.M."/>
            <person name="Chapman S.B."/>
            <person name="Gainer-Dewar J."/>
            <person name="Goldberg J."/>
            <person name="Griggs A."/>
            <person name="Gujja S."/>
            <person name="Hansen M."/>
            <person name="Howarth C."/>
            <person name="Imamovic A."/>
            <person name="Ireland A."/>
            <person name="Larimer J."/>
            <person name="McCowan C."/>
            <person name="Murphy C."/>
            <person name="Pearson M."/>
            <person name="Poon T.W."/>
            <person name="Priest M."/>
            <person name="Roberts A."/>
            <person name="Saif S."/>
            <person name="Shea T."/>
            <person name="Sisk P."/>
            <person name="Sykes S."/>
            <person name="Wortman J."/>
            <person name="Nusbaum C."/>
            <person name="Birren B."/>
        </authorList>
    </citation>
    <scope>NUCLEOTIDE SEQUENCE [LARGE SCALE GENOMIC DNA]</scope>
    <source>
        <strain evidence="11 12">CBS 119918</strain>
    </source>
</reference>
<dbReference type="PANTHER" id="PTHR47540:SF1">
    <property type="entry name" value="ACTIVATOR OF STRESS GENES 1-RELATED"/>
    <property type="match status" value="1"/>
</dbReference>
<evidence type="ECO:0000256" key="4">
    <source>
        <dbReference type="ARBA" id="ARBA00023015"/>
    </source>
</evidence>
<dbReference type="InterPro" id="IPR001138">
    <property type="entry name" value="Zn2Cys6_DnaBD"/>
</dbReference>
<keyword evidence="12" id="KW-1185">Reference proteome</keyword>
<organism evidence="11 12">
    <name type="scientific">Exophiala aquamarina CBS 119918</name>
    <dbReference type="NCBI Taxonomy" id="1182545"/>
    <lineage>
        <taxon>Eukaryota</taxon>
        <taxon>Fungi</taxon>
        <taxon>Dikarya</taxon>
        <taxon>Ascomycota</taxon>
        <taxon>Pezizomycotina</taxon>
        <taxon>Eurotiomycetes</taxon>
        <taxon>Chaetothyriomycetidae</taxon>
        <taxon>Chaetothyriales</taxon>
        <taxon>Herpotrichiellaceae</taxon>
        <taxon>Exophiala</taxon>
    </lineage>
</organism>
<evidence type="ECO:0000256" key="7">
    <source>
        <dbReference type="ARBA" id="ARBA00023242"/>
    </source>
</evidence>
<dbReference type="STRING" id="1182545.A0A072P4Y5"/>
<dbReference type="GO" id="GO:0000981">
    <property type="term" value="F:DNA-binding transcription factor activity, RNA polymerase II-specific"/>
    <property type="evidence" value="ECO:0007669"/>
    <property type="project" value="InterPro"/>
</dbReference>
<dbReference type="PANTHER" id="PTHR47540">
    <property type="entry name" value="THIAMINE REPRESSIBLE GENES REGULATORY PROTEIN THI5"/>
    <property type="match status" value="1"/>
</dbReference>
<keyword evidence="4" id="KW-0805">Transcription regulation</keyword>
<gene>
    <name evidence="11" type="ORF">A1O9_09199</name>
</gene>
<comment type="caution">
    <text evidence="11">The sequence shown here is derived from an EMBL/GenBank/DDBJ whole genome shotgun (WGS) entry which is preliminary data.</text>
</comment>
<evidence type="ECO:0000256" key="6">
    <source>
        <dbReference type="ARBA" id="ARBA00023163"/>
    </source>
</evidence>
<dbReference type="GO" id="GO:0005634">
    <property type="term" value="C:nucleus"/>
    <property type="evidence" value="ECO:0007669"/>
    <property type="project" value="UniProtKB-SubCell"/>
</dbReference>
<dbReference type="SMART" id="SM00906">
    <property type="entry name" value="Fungal_trans"/>
    <property type="match status" value="1"/>
</dbReference>
<feature type="compositionally biased region" description="Low complexity" evidence="8">
    <location>
        <begin position="104"/>
        <end position="118"/>
    </location>
</feature>
<feature type="transmembrane region" description="Helical" evidence="9">
    <location>
        <begin position="562"/>
        <end position="582"/>
    </location>
</feature>
<dbReference type="Gene3D" id="4.10.240.10">
    <property type="entry name" value="Zn(2)-C6 fungal-type DNA-binding domain"/>
    <property type="match status" value="1"/>
</dbReference>
<evidence type="ECO:0000313" key="11">
    <source>
        <dbReference type="EMBL" id="KEF54757.1"/>
    </source>
</evidence>
<feature type="region of interest" description="Disordered" evidence="8">
    <location>
        <begin position="1"/>
        <end position="20"/>
    </location>
</feature>
<dbReference type="PROSITE" id="PS00463">
    <property type="entry name" value="ZN2_CY6_FUNGAL_1"/>
    <property type="match status" value="1"/>
</dbReference>
<dbReference type="AlphaFoldDB" id="A0A072P4Y5"/>
<feature type="domain" description="Zn(2)-C6 fungal-type" evidence="10">
    <location>
        <begin position="26"/>
        <end position="55"/>
    </location>
</feature>
<feature type="region of interest" description="Disordered" evidence="8">
    <location>
        <begin position="88"/>
        <end position="122"/>
    </location>
</feature>